<evidence type="ECO:0000256" key="11">
    <source>
        <dbReference type="SAM" id="Phobius"/>
    </source>
</evidence>
<evidence type="ECO:0000256" key="1">
    <source>
        <dbReference type="ARBA" id="ARBA00004117"/>
    </source>
</evidence>
<reference evidence="14" key="2">
    <citation type="submission" date="2020-09" db="EMBL/GenBank/DDBJ databases">
        <authorList>
            <person name="Sun Q."/>
            <person name="Zhou Y."/>
        </authorList>
    </citation>
    <scope>NUCLEOTIDE SEQUENCE</scope>
    <source>
        <strain evidence="14">CGMCC 1.15371</strain>
    </source>
</reference>
<evidence type="ECO:0000256" key="2">
    <source>
        <dbReference type="ARBA" id="ARBA00004651"/>
    </source>
</evidence>
<dbReference type="GO" id="GO:0071973">
    <property type="term" value="P:bacterial-type flagellum-dependent cell motility"/>
    <property type="evidence" value="ECO:0007669"/>
    <property type="project" value="InterPro"/>
</dbReference>
<comment type="similarity">
    <text evidence="3 9">Belongs to the FliF family.</text>
</comment>
<feature type="domain" description="Flagellar M-ring N-terminal" evidence="12">
    <location>
        <begin position="48"/>
        <end position="221"/>
    </location>
</feature>
<dbReference type="Pfam" id="PF08345">
    <property type="entry name" value="YscJ_FliF_C"/>
    <property type="match status" value="1"/>
</dbReference>
<keyword evidence="5 11" id="KW-0812">Transmembrane</keyword>
<comment type="subcellular location">
    <subcellularLocation>
        <location evidence="1 9">Bacterial flagellum basal body</location>
    </subcellularLocation>
    <subcellularLocation>
        <location evidence="2">Cell membrane</location>
        <topology evidence="2">Multi-pass membrane protein</topology>
    </subcellularLocation>
</comment>
<dbReference type="PANTHER" id="PTHR30046:SF0">
    <property type="entry name" value="FLAGELLAR M-RING PROTEIN"/>
    <property type="match status" value="1"/>
</dbReference>
<dbReference type="PRINTS" id="PR01009">
    <property type="entry name" value="FLGMRINGFLIF"/>
</dbReference>
<evidence type="ECO:0000256" key="6">
    <source>
        <dbReference type="ARBA" id="ARBA00022989"/>
    </source>
</evidence>
<comment type="function">
    <text evidence="9">The M ring may be actively involved in energy transduction.</text>
</comment>
<dbReference type="Pfam" id="PF01514">
    <property type="entry name" value="YscJ_FliF"/>
    <property type="match status" value="1"/>
</dbReference>
<organism evidence="14 15">
    <name type="scientific">Pullulanibacillus camelliae</name>
    <dbReference type="NCBI Taxonomy" id="1707096"/>
    <lineage>
        <taxon>Bacteria</taxon>
        <taxon>Bacillati</taxon>
        <taxon>Bacillota</taxon>
        <taxon>Bacilli</taxon>
        <taxon>Bacillales</taxon>
        <taxon>Sporolactobacillaceae</taxon>
        <taxon>Pullulanibacillus</taxon>
    </lineage>
</organism>
<reference evidence="14" key="1">
    <citation type="journal article" date="2014" name="Int. J. Syst. Evol. Microbiol.">
        <title>Complete genome sequence of Corynebacterium casei LMG S-19264T (=DSM 44701T), isolated from a smear-ripened cheese.</title>
        <authorList>
            <consortium name="US DOE Joint Genome Institute (JGI-PGF)"/>
            <person name="Walter F."/>
            <person name="Albersmeier A."/>
            <person name="Kalinowski J."/>
            <person name="Ruckert C."/>
        </authorList>
    </citation>
    <scope>NUCLEOTIDE SEQUENCE</scope>
    <source>
        <strain evidence="14">CGMCC 1.15371</strain>
    </source>
</reference>
<evidence type="ECO:0000259" key="13">
    <source>
        <dbReference type="Pfam" id="PF08345"/>
    </source>
</evidence>
<evidence type="ECO:0000256" key="7">
    <source>
        <dbReference type="ARBA" id="ARBA00023136"/>
    </source>
</evidence>
<evidence type="ECO:0000259" key="12">
    <source>
        <dbReference type="Pfam" id="PF01514"/>
    </source>
</evidence>
<evidence type="ECO:0000256" key="5">
    <source>
        <dbReference type="ARBA" id="ARBA00022692"/>
    </source>
</evidence>
<feature type="domain" description="Flagellar M-ring C-terminal" evidence="13">
    <location>
        <begin position="259"/>
        <end position="413"/>
    </location>
</feature>
<feature type="transmembrane region" description="Helical" evidence="11">
    <location>
        <begin position="25"/>
        <end position="44"/>
    </location>
</feature>
<dbReference type="NCBIfam" id="TIGR00206">
    <property type="entry name" value="fliF"/>
    <property type="match status" value="1"/>
</dbReference>
<feature type="region of interest" description="Disordered" evidence="10">
    <location>
        <begin position="475"/>
        <end position="512"/>
    </location>
</feature>
<dbReference type="InterPro" id="IPR000067">
    <property type="entry name" value="FlgMring_FliF"/>
</dbReference>
<dbReference type="AlphaFoldDB" id="A0A8J2VZX7"/>
<name>A0A8J2VZX7_9BACL</name>
<evidence type="ECO:0000256" key="8">
    <source>
        <dbReference type="ARBA" id="ARBA00023143"/>
    </source>
</evidence>
<gene>
    <name evidence="14" type="primary">fliF</name>
    <name evidence="14" type="ORF">GCM10011391_21130</name>
</gene>
<dbReference type="Proteomes" id="UP000628775">
    <property type="component" value="Unassembled WGS sequence"/>
</dbReference>
<comment type="caution">
    <text evidence="14">The sequence shown here is derived from an EMBL/GenBank/DDBJ whole genome shotgun (WGS) entry which is preliminary data.</text>
</comment>
<accession>A0A8J2VZX7</accession>
<evidence type="ECO:0000256" key="9">
    <source>
        <dbReference type="PIRNR" id="PIRNR004862"/>
    </source>
</evidence>
<feature type="transmembrane region" description="Helical" evidence="11">
    <location>
        <begin position="445"/>
        <end position="466"/>
    </location>
</feature>
<dbReference type="InterPro" id="IPR043427">
    <property type="entry name" value="YscJ/FliF"/>
</dbReference>
<keyword evidence="4" id="KW-1003">Cell membrane</keyword>
<keyword evidence="8 9" id="KW-0975">Bacterial flagellum</keyword>
<evidence type="ECO:0000256" key="4">
    <source>
        <dbReference type="ARBA" id="ARBA00022475"/>
    </source>
</evidence>
<dbReference type="GO" id="GO:0003774">
    <property type="term" value="F:cytoskeletal motor activity"/>
    <property type="evidence" value="ECO:0007669"/>
    <property type="project" value="InterPro"/>
</dbReference>
<dbReference type="GO" id="GO:0009431">
    <property type="term" value="C:bacterial-type flagellum basal body, MS ring"/>
    <property type="evidence" value="ECO:0007669"/>
    <property type="project" value="InterPro"/>
</dbReference>
<dbReference type="EMBL" id="BMIR01000008">
    <property type="protein sequence ID" value="GGE42110.1"/>
    <property type="molecule type" value="Genomic_DNA"/>
</dbReference>
<keyword evidence="14" id="KW-0966">Cell projection</keyword>
<feature type="compositionally biased region" description="Basic and acidic residues" evidence="10">
    <location>
        <begin position="493"/>
        <end position="512"/>
    </location>
</feature>
<dbReference type="RefSeq" id="WP_188693312.1">
    <property type="nucleotide sequence ID" value="NZ_BMIR01000008.1"/>
</dbReference>
<evidence type="ECO:0000313" key="15">
    <source>
        <dbReference type="Proteomes" id="UP000628775"/>
    </source>
</evidence>
<keyword evidence="14" id="KW-0969">Cilium</keyword>
<dbReference type="PIRSF" id="PIRSF004862">
    <property type="entry name" value="FliF"/>
    <property type="match status" value="1"/>
</dbReference>
<keyword evidence="14" id="KW-0282">Flagellum</keyword>
<sequence length="531" mass="59313">MKEKFTTIIHSISDFWKKRSGKQKALFYTAAGIIVIAIVIIVGLNSYKDYVPLYSDLSPSETGQIKDNLDSKGIPYKIDANGTTISVPKKDVNTLKVELASEGIPKTGEIDYSFFSQNTQFGMTDKQFDVLNKAAMETELSNLVKGISGVKSAQVMLNLPEQSDWVSDDSKDASASIVLTLDSGYQLKQEQIQGLYRLVSKSVPNLPEDNIVIMDQYFNYYDQKSDDAADSTLSAYQQQEEVKDNIQKDIQRQVQQMLGMMMGNEKVMVNVSTDVDFTKEKTKEKLVEPVDKDTMDGLKVSTEHITETYKGDNAAGNVTGTGDNQVPEYQGDDNGNGNGDYEHVEDRVNNAFNHITNDIEKSPYELKDLGIQVMVEPPNPNDPNSLPQQRIDDIKGILDTIVKTSLNNGDQLTQDQLDSKSVITVDKFNGKPKATAEPTKKGKPWVYIIAGIVAALIIALIIWLLMRGRRQRAEEEDYADVPLQQDPVPDLLADARKQTNPEEQKRTQLESLAKDNPSEFAKLLRTWFADD</sequence>
<dbReference type="InterPro" id="IPR013556">
    <property type="entry name" value="Flag_M-ring_C"/>
</dbReference>
<evidence type="ECO:0000313" key="14">
    <source>
        <dbReference type="EMBL" id="GGE42110.1"/>
    </source>
</evidence>
<keyword evidence="7 11" id="KW-0472">Membrane</keyword>
<keyword evidence="15" id="KW-1185">Reference proteome</keyword>
<proteinExistence type="inferred from homology"/>
<dbReference type="PANTHER" id="PTHR30046">
    <property type="entry name" value="FLAGELLAR M-RING PROTEIN"/>
    <property type="match status" value="1"/>
</dbReference>
<dbReference type="InterPro" id="IPR006182">
    <property type="entry name" value="FliF_N_dom"/>
</dbReference>
<protein>
    <recommendedName>
        <fullName evidence="9">Flagellar M-ring protein</fullName>
    </recommendedName>
</protein>
<dbReference type="GO" id="GO:0005886">
    <property type="term" value="C:plasma membrane"/>
    <property type="evidence" value="ECO:0007669"/>
    <property type="project" value="UniProtKB-SubCell"/>
</dbReference>
<dbReference type="Gene3D" id="3.30.300.30">
    <property type="match status" value="1"/>
</dbReference>
<evidence type="ECO:0000256" key="3">
    <source>
        <dbReference type="ARBA" id="ARBA00007971"/>
    </source>
</evidence>
<keyword evidence="6 11" id="KW-1133">Transmembrane helix</keyword>
<dbReference type="InterPro" id="IPR045851">
    <property type="entry name" value="AMP-bd_C_sf"/>
</dbReference>
<evidence type="ECO:0000256" key="10">
    <source>
        <dbReference type="SAM" id="MobiDB-lite"/>
    </source>
</evidence>